<evidence type="ECO:0000313" key="2">
    <source>
        <dbReference type="Proteomes" id="UP000324222"/>
    </source>
</evidence>
<dbReference type="Proteomes" id="UP000324222">
    <property type="component" value="Unassembled WGS sequence"/>
</dbReference>
<reference evidence="1 2" key="1">
    <citation type="submission" date="2019-05" db="EMBL/GenBank/DDBJ databases">
        <title>Another draft genome of Portunus trituberculatus and its Hox gene families provides insights of decapod evolution.</title>
        <authorList>
            <person name="Jeong J.-H."/>
            <person name="Song I."/>
            <person name="Kim S."/>
            <person name="Choi T."/>
            <person name="Kim D."/>
            <person name="Ryu S."/>
            <person name="Kim W."/>
        </authorList>
    </citation>
    <scope>NUCLEOTIDE SEQUENCE [LARGE SCALE GENOMIC DNA]</scope>
    <source>
        <tissue evidence="1">Muscle</tissue>
    </source>
</reference>
<dbReference type="EMBL" id="VSRR010002814">
    <property type="protein sequence ID" value="MPC33347.1"/>
    <property type="molecule type" value="Genomic_DNA"/>
</dbReference>
<accession>A0A5B7EJB5</accession>
<protein>
    <submittedName>
        <fullName evidence="1">Uncharacterized protein</fullName>
    </submittedName>
</protein>
<evidence type="ECO:0000313" key="1">
    <source>
        <dbReference type="EMBL" id="MPC33347.1"/>
    </source>
</evidence>
<sequence length="70" mass="7526">MAVPSYLTESKTMLVTRRRHAKAPSRSVVKGGGGAFPHHLMHLCSLRAQSSGTSVSQYKDGSMNSTLAHN</sequence>
<dbReference type="AlphaFoldDB" id="A0A5B7EJB5"/>
<organism evidence="1 2">
    <name type="scientific">Portunus trituberculatus</name>
    <name type="common">Swimming crab</name>
    <name type="synonym">Neptunus trituberculatus</name>
    <dbReference type="NCBI Taxonomy" id="210409"/>
    <lineage>
        <taxon>Eukaryota</taxon>
        <taxon>Metazoa</taxon>
        <taxon>Ecdysozoa</taxon>
        <taxon>Arthropoda</taxon>
        <taxon>Crustacea</taxon>
        <taxon>Multicrustacea</taxon>
        <taxon>Malacostraca</taxon>
        <taxon>Eumalacostraca</taxon>
        <taxon>Eucarida</taxon>
        <taxon>Decapoda</taxon>
        <taxon>Pleocyemata</taxon>
        <taxon>Brachyura</taxon>
        <taxon>Eubrachyura</taxon>
        <taxon>Portunoidea</taxon>
        <taxon>Portunidae</taxon>
        <taxon>Portuninae</taxon>
        <taxon>Portunus</taxon>
    </lineage>
</organism>
<name>A0A5B7EJB5_PORTR</name>
<proteinExistence type="predicted"/>
<gene>
    <name evidence="1" type="ORF">E2C01_026694</name>
</gene>
<keyword evidence="2" id="KW-1185">Reference proteome</keyword>
<comment type="caution">
    <text evidence="1">The sequence shown here is derived from an EMBL/GenBank/DDBJ whole genome shotgun (WGS) entry which is preliminary data.</text>
</comment>